<dbReference type="EMBL" id="SPPD01000015">
    <property type="protein sequence ID" value="TFU97179.1"/>
    <property type="molecule type" value="Genomic_DNA"/>
</dbReference>
<sequence length="439" mass="52493">MDTRPIDERDFVSELRKENHEKFFQFLEQYENYVAPIMRAKGYRCKDRIERTVLFTFGELTFSRSRWYKGKQCRIPVDEKLGLTKHVRYSQELMYQVVRLSQKVPYRKVPEIIEMMYGIFISKDTVNKAVQMTATLLEDREDYRFYEEEAAPEKISSPIIYVEGDGLFLKSQEKEKKHIEFSHFVIHTGSKEVGKDRYELQNKKEISSSNNRKSRERVLDYIYNHFEITKDTILITNSDGGKGYTPYVFKELAKALKIQHHEHFWDKYHVYKDIRLLTRGYSAELKASFFQAIQAHSKAQLKTCFDTLESLIDSEKEQERFEQYKSKFMKNFQYTKTAKLRDISPEGVGIMESQHRKITYRMKNRGMYWTSRGSEAMSQMLILDADELRELFFGEWRKEYEYYRNNSSSAGRADRVFKETSSVRTYKAYRSGKRRRRGH</sequence>
<dbReference type="Proteomes" id="UP000297253">
    <property type="component" value="Unassembled WGS sequence"/>
</dbReference>
<dbReference type="OrthoDB" id="2329161at2"/>
<dbReference type="AlphaFoldDB" id="A0A4Y9JB41"/>
<evidence type="ECO:0000313" key="3">
    <source>
        <dbReference type="Proteomes" id="UP000297253"/>
    </source>
</evidence>
<organism evidence="2 3">
    <name type="scientific">Streptococcus cuniculi</name>
    <dbReference type="NCBI Taxonomy" id="1432788"/>
    <lineage>
        <taxon>Bacteria</taxon>
        <taxon>Bacillati</taxon>
        <taxon>Bacillota</taxon>
        <taxon>Bacilli</taxon>
        <taxon>Lactobacillales</taxon>
        <taxon>Streptococcaceae</taxon>
        <taxon>Streptococcus</taxon>
    </lineage>
</organism>
<evidence type="ECO:0000313" key="2">
    <source>
        <dbReference type="EMBL" id="TFU97179.1"/>
    </source>
</evidence>
<proteinExistence type="inferred from homology"/>
<gene>
    <name evidence="2" type="ORF">E4T82_09260</name>
</gene>
<name>A0A4Y9JB41_9STRE</name>
<accession>A0A4Y9JB41</accession>
<protein>
    <submittedName>
        <fullName evidence="2">ISLre2 family transposase</fullName>
    </submittedName>
</protein>
<dbReference type="NCBIfam" id="NF033529">
    <property type="entry name" value="transpos_ISLre2"/>
    <property type="match status" value="1"/>
</dbReference>
<evidence type="ECO:0000256" key="1">
    <source>
        <dbReference type="ARBA" id="ARBA00006539"/>
    </source>
</evidence>
<dbReference type="Pfam" id="PF06782">
    <property type="entry name" value="UPF0236"/>
    <property type="match status" value="1"/>
</dbReference>
<dbReference type="InterPro" id="IPR009620">
    <property type="entry name" value="UPF0236"/>
</dbReference>
<comment type="similarity">
    <text evidence="1">Belongs to the UPF0236 family.</text>
</comment>
<comment type="caution">
    <text evidence="2">The sequence shown here is derived from an EMBL/GenBank/DDBJ whole genome shotgun (WGS) entry which is preliminary data.</text>
</comment>
<reference evidence="2 3" key="1">
    <citation type="submission" date="2019-03" db="EMBL/GenBank/DDBJ databases">
        <title>Diversity of the mouse oral microbiome.</title>
        <authorList>
            <person name="Joseph S."/>
            <person name="Aduse-Opoku J."/>
            <person name="Curtis M."/>
            <person name="Wade W."/>
            <person name="Hashim A."/>
        </authorList>
    </citation>
    <scope>NUCLEOTIDE SEQUENCE [LARGE SCALE GENOMIC DNA]</scope>
    <source>
        <strain evidence="2 3">WM131</strain>
    </source>
</reference>
<dbReference type="RefSeq" id="WP_135182546.1">
    <property type="nucleotide sequence ID" value="NZ_JADGKZ010000015.1"/>
</dbReference>